<evidence type="ECO:0000313" key="2">
    <source>
        <dbReference type="EMBL" id="UJO15794.1"/>
    </source>
</evidence>
<dbReference type="GeneID" id="71984377"/>
<accession>A0A9Q8P772</accession>
<evidence type="ECO:0000313" key="3">
    <source>
        <dbReference type="Proteomes" id="UP000756132"/>
    </source>
</evidence>
<dbReference type="KEGG" id="ffu:CLAFUR5_04499"/>
<feature type="region of interest" description="Disordered" evidence="1">
    <location>
        <begin position="1"/>
        <end position="20"/>
    </location>
</feature>
<keyword evidence="3" id="KW-1185">Reference proteome</keyword>
<protein>
    <submittedName>
        <fullName evidence="2">Uncharacterized protein</fullName>
    </submittedName>
</protein>
<dbReference type="OrthoDB" id="5397701at2759"/>
<sequence>MLPSQTSLGHRKSIGPLHRLFPPSSRTHSTVLGIEHTINCRRTGAMATILAPAKSALSFQGLRLIARTSPSTLRRALSTLPNNEHIYVHEQPSIPSKPYLLSYLPNTPPIASLAIGTTTKIPPTTETLEENHAFFDILHWVIKDNAYKDPDVIAQAGVYASQAGSALGSGGVFFPQHQQHQHKRRDRASRQFGGGGGSGGDGAGGASAQGGIGGAGRGGYIHVSDQRYPPDYGRVAYPEDILGSLEIDGKGEFVDGTGRYQKSGTYRPITKEGILGLSPYLRERLVEKLKELDAQARQNN</sequence>
<name>A0A9Q8P772_PASFU</name>
<gene>
    <name evidence="2" type="ORF">CLAFUR5_04499</name>
</gene>
<reference evidence="2" key="1">
    <citation type="submission" date="2021-12" db="EMBL/GenBank/DDBJ databases">
        <authorList>
            <person name="Zaccaron A."/>
            <person name="Stergiopoulos I."/>
        </authorList>
    </citation>
    <scope>NUCLEOTIDE SEQUENCE</scope>
    <source>
        <strain evidence="2">Race5_Kim</strain>
    </source>
</reference>
<reference evidence="2" key="2">
    <citation type="journal article" date="2022" name="Microb. Genom.">
        <title>A chromosome-scale genome assembly of the tomato pathogen Cladosporium fulvum reveals a compartmentalized genome architecture and the presence of a dispensable chromosome.</title>
        <authorList>
            <person name="Zaccaron A.Z."/>
            <person name="Chen L.H."/>
            <person name="Samaras A."/>
            <person name="Stergiopoulos I."/>
        </authorList>
    </citation>
    <scope>NUCLEOTIDE SEQUENCE</scope>
    <source>
        <strain evidence="2">Race5_Kim</strain>
    </source>
</reference>
<dbReference type="EMBL" id="CP090166">
    <property type="protein sequence ID" value="UJO15794.1"/>
    <property type="molecule type" value="Genomic_DNA"/>
</dbReference>
<evidence type="ECO:0000256" key="1">
    <source>
        <dbReference type="SAM" id="MobiDB-lite"/>
    </source>
</evidence>
<feature type="compositionally biased region" description="Gly residues" evidence="1">
    <location>
        <begin position="192"/>
        <end position="210"/>
    </location>
</feature>
<dbReference type="AlphaFoldDB" id="A0A9Q8P772"/>
<dbReference type="PANTHER" id="PTHR37331">
    <property type="entry name" value="YALI0F11671P"/>
    <property type="match status" value="1"/>
</dbReference>
<dbReference type="PANTHER" id="PTHR37331:SF1">
    <property type="entry name" value="YALI0F11671P"/>
    <property type="match status" value="1"/>
</dbReference>
<feature type="region of interest" description="Disordered" evidence="1">
    <location>
        <begin position="170"/>
        <end position="210"/>
    </location>
</feature>
<dbReference type="RefSeq" id="XP_047760160.1">
    <property type="nucleotide sequence ID" value="XM_047903647.1"/>
</dbReference>
<proteinExistence type="predicted"/>
<organism evidence="2 3">
    <name type="scientific">Passalora fulva</name>
    <name type="common">Tomato leaf mold</name>
    <name type="synonym">Cladosporium fulvum</name>
    <dbReference type="NCBI Taxonomy" id="5499"/>
    <lineage>
        <taxon>Eukaryota</taxon>
        <taxon>Fungi</taxon>
        <taxon>Dikarya</taxon>
        <taxon>Ascomycota</taxon>
        <taxon>Pezizomycotina</taxon>
        <taxon>Dothideomycetes</taxon>
        <taxon>Dothideomycetidae</taxon>
        <taxon>Mycosphaerellales</taxon>
        <taxon>Mycosphaerellaceae</taxon>
        <taxon>Fulvia</taxon>
    </lineage>
</organism>
<dbReference type="Proteomes" id="UP000756132">
    <property type="component" value="Chromosome 4"/>
</dbReference>